<dbReference type="InterPro" id="IPR029058">
    <property type="entry name" value="AB_hydrolase_fold"/>
</dbReference>
<dbReference type="GO" id="GO:0016787">
    <property type="term" value="F:hydrolase activity"/>
    <property type="evidence" value="ECO:0007669"/>
    <property type="project" value="InterPro"/>
</dbReference>
<evidence type="ECO:0000259" key="1">
    <source>
        <dbReference type="Pfam" id="PF01738"/>
    </source>
</evidence>
<dbReference type="InterPro" id="IPR002925">
    <property type="entry name" value="Dienelactn_hydro"/>
</dbReference>
<dbReference type="EMBL" id="FZOH01000003">
    <property type="protein sequence ID" value="SNS22744.1"/>
    <property type="molecule type" value="Genomic_DNA"/>
</dbReference>
<sequence>MTDLQRAAISDVEIPAAPGGTPRLRGVLGVPGGPGPWPGVVLLHEAFGVDGVMRRQVQRLADAGYLALVPDLFSDGGARRSLVRTFKAVAAGEGRPFADLEAARAHLAALPGCTGRLGVLGSSVGGGLALHVAARGFDAAAVFYARLPEDPHTALLGACPVVAGYGGADPGLRGTAAELTAVLTRLGVPHDVREYPGVGHGFLHDAPVGPRPLRPLLRNVLRIRPDPAAAADTWARTETWFARHLRG</sequence>
<dbReference type="PANTHER" id="PTHR46623">
    <property type="entry name" value="CARBOXYMETHYLENEBUTENOLIDASE-RELATED"/>
    <property type="match status" value="1"/>
</dbReference>
<dbReference type="SUPFAM" id="SSF53474">
    <property type="entry name" value="alpha/beta-Hydrolases"/>
    <property type="match status" value="1"/>
</dbReference>
<gene>
    <name evidence="2" type="ORF">SAMN04488107_1782</name>
</gene>
<dbReference type="OrthoDB" id="5186079at2"/>
<dbReference type="InterPro" id="IPR051049">
    <property type="entry name" value="Dienelactone_hydrolase-like"/>
</dbReference>
<protein>
    <submittedName>
        <fullName evidence="2">Carboxymethylenebutenolidase</fullName>
    </submittedName>
</protein>
<dbReference type="PANTHER" id="PTHR46623:SF6">
    <property type="entry name" value="ALPHA_BETA-HYDROLASES SUPERFAMILY PROTEIN"/>
    <property type="match status" value="1"/>
</dbReference>
<dbReference type="AlphaFoldDB" id="A0A239CTA1"/>
<dbReference type="RefSeq" id="WP_089403541.1">
    <property type="nucleotide sequence ID" value="NZ_FZOH01000003.1"/>
</dbReference>
<evidence type="ECO:0000313" key="2">
    <source>
        <dbReference type="EMBL" id="SNS22744.1"/>
    </source>
</evidence>
<feature type="domain" description="Dienelactone hydrolase" evidence="1">
    <location>
        <begin position="25"/>
        <end position="244"/>
    </location>
</feature>
<dbReference type="Proteomes" id="UP000198386">
    <property type="component" value="Unassembled WGS sequence"/>
</dbReference>
<proteinExistence type="predicted"/>
<evidence type="ECO:0000313" key="3">
    <source>
        <dbReference type="Proteomes" id="UP000198386"/>
    </source>
</evidence>
<accession>A0A239CTA1</accession>
<dbReference type="Gene3D" id="3.40.50.1820">
    <property type="entry name" value="alpha/beta hydrolase"/>
    <property type="match status" value="1"/>
</dbReference>
<reference evidence="3" key="1">
    <citation type="submission" date="2017-06" db="EMBL/GenBank/DDBJ databases">
        <authorList>
            <person name="Varghese N."/>
            <person name="Submissions S."/>
        </authorList>
    </citation>
    <scope>NUCLEOTIDE SEQUENCE [LARGE SCALE GENOMIC DNA]</scope>
    <source>
        <strain evidence="3">DSM 45423</strain>
    </source>
</reference>
<name>A0A239CTA1_9ACTN</name>
<keyword evidence="3" id="KW-1185">Reference proteome</keyword>
<dbReference type="Pfam" id="PF01738">
    <property type="entry name" value="DLH"/>
    <property type="match status" value="1"/>
</dbReference>
<organism evidence="2 3">
    <name type="scientific">Geodermatophilus saharensis</name>
    <dbReference type="NCBI Taxonomy" id="1137994"/>
    <lineage>
        <taxon>Bacteria</taxon>
        <taxon>Bacillati</taxon>
        <taxon>Actinomycetota</taxon>
        <taxon>Actinomycetes</taxon>
        <taxon>Geodermatophilales</taxon>
        <taxon>Geodermatophilaceae</taxon>
        <taxon>Geodermatophilus</taxon>
    </lineage>
</organism>